<dbReference type="InterPro" id="IPR021354">
    <property type="entry name" value="DUF2975"/>
</dbReference>
<geneLocation type="plasmid" evidence="2">
    <name>unnamed2</name>
</geneLocation>
<dbReference type="AlphaFoldDB" id="A0A0F6Y0S2"/>
<gene>
    <name evidence="2" type="ORF">EX87_20895</name>
</gene>
<sequence>MRQKELSSWLKLIIMFCGISGVLLCIYIAPEIGKKVLLESKNLQDLYKPFIGFIWITGIPFFIALVLGWQICSDIAFDQAFTVKNADRLKRISVLSMIEGVLYVLALFYLFVVGSYHTNLLVFIVMFLFFSVVISVFTSMLSHLVRKASEIKQDNDLTI</sequence>
<keyword evidence="1" id="KW-1133">Transmembrane helix</keyword>
<proteinExistence type="predicted"/>
<feature type="transmembrane region" description="Helical" evidence="1">
    <location>
        <begin position="120"/>
        <end position="145"/>
    </location>
</feature>
<keyword evidence="2" id="KW-0614">Plasmid</keyword>
<dbReference type="EMBL" id="CP011076">
    <property type="protein sequence ID" value="AKF96021.1"/>
    <property type="molecule type" value="Genomic_DNA"/>
</dbReference>
<evidence type="ECO:0000313" key="2">
    <source>
        <dbReference type="EMBL" id="AKF96021.1"/>
    </source>
</evidence>
<dbReference type="Pfam" id="PF11188">
    <property type="entry name" value="DUF2975"/>
    <property type="match status" value="1"/>
</dbReference>
<organism evidence="2">
    <name type="scientific">Brevibacillus laterosporus</name>
    <name type="common">Bacillus laterosporus</name>
    <dbReference type="NCBI Taxonomy" id="1465"/>
    <lineage>
        <taxon>Bacteria</taxon>
        <taxon>Bacillati</taxon>
        <taxon>Bacillota</taxon>
        <taxon>Bacilli</taxon>
        <taxon>Bacillales</taxon>
        <taxon>Paenibacillaceae</taxon>
        <taxon>Brevibacillus</taxon>
    </lineage>
</organism>
<reference evidence="2" key="1">
    <citation type="submission" date="2015-03" db="EMBL/GenBank/DDBJ databases">
        <title>MIGS Cultured Bacterial/Archaeal sample from Brevibacillus laterosporus.</title>
        <authorList>
            <person name="Zeng D."/>
            <person name="Zhu L."/>
            <person name="Dong G."/>
            <person name="Ye W."/>
            <person name="Ren D."/>
            <person name="Wu L."/>
            <person name="Xu J."/>
            <person name="Li G."/>
            <person name="Guo L."/>
        </authorList>
    </citation>
    <scope>NUCLEOTIDE SEQUENCE</scope>
    <source>
        <strain evidence="2">B9</strain>
        <plasmid evidence="2">unnamed2</plasmid>
    </source>
</reference>
<keyword evidence="1" id="KW-0812">Transmembrane</keyword>
<feature type="transmembrane region" description="Helical" evidence="1">
    <location>
        <begin position="50"/>
        <end position="71"/>
    </location>
</feature>
<name>A0A0F6Y0S2_BRELA</name>
<feature type="transmembrane region" description="Helical" evidence="1">
    <location>
        <begin position="92"/>
        <end position="114"/>
    </location>
</feature>
<protein>
    <recommendedName>
        <fullName evidence="3">DUF2975 domain-containing protein</fullName>
    </recommendedName>
</protein>
<feature type="transmembrane region" description="Helical" evidence="1">
    <location>
        <begin position="12"/>
        <end position="30"/>
    </location>
</feature>
<accession>A0A0F6Y0S2</accession>
<keyword evidence="1" id="KW-0472">Membrane</keyword>
<dbReference type="RefSeq" id="WP_031415272.1">
    <property type="nucleotide sequence ID" value="NZ_CP011076.1"/>
</dbReference>
<evidence type="ECO:0000256" key="1">
    <source>
        <dbReference type="SAM" id="Phobius"/>
    </source>
</evidence>
<evidence type="ECO:0008006" key="3">
    <source>
        <dbReference type="Google" id="ProtNLM"/>
    </source>
</evidence>